<evidence type="ECO:0000256" key="2">
    <source>
        <dbReference type="ARBA" id="ARBA00023122"/>
    </source>
</evidence>
<keyword evidence="2 3" id="KW-0129">CBS domain</keyword>
<keyword evidence="1" id="KW-0677">Repeat</keyword>
<dbReference type="CDD" id="cd04590">
    <property type="entry name" value="CBS_pair_CorC_HlyC_assoc"/>
    <property type="match status" value="1"/>
</dbReference>
<dbReference type="SUPFAM" id="SSF56176">
    <property type="entry name" value="FAD-binding/transporter-associated domain-like"/>
    <property type="match status" value="1"/>
</dbReference>
<dbReference type="GO" id="GO:0005886">
    <property type="term" value="C:plasma membrane"/>
    <property type="evidence" value="ECO:0007669"/>
    <property type="project" value="TreeGrafter"/>
</dbReference>
<dbReference type="InterPro" id="IPR036318">
    <property type="entry name" value="FAD-bd_PCMH-like_sf"/>
</dbReference>
<dbReference type="PROSITE" id="PS51371">
    <property type="entry name" value="CBS"/>
    <property type="match status" value="1"/>
</dbReference>
<dbReference type="SUPFAM" id="SSF54631">
    <property type="entry name" value="CBS-domain pair"/>
    <property type="match status" value="1"/>
</dbReference>
<sequence>MDSDSISEFIKLFFKRKPKQFSEVEEEIKEVLEDFKEERILSEFEEKLVLAFFSLKSLEVRNVVIPRNILEGLDISLSWQEIKKTVIQKPHSFYPIYKEILDNFLGYVSLKDLIKGFEENNFQWQEYIKPPLIIPENIPLVSALEKMTEKKVEVAFAVDEHSELTGIIRLKDIFKELLKTEQKCPHPDKEGWLILPGTFKLKDLEECLKIRLSKGDFETISGLIISHLGRIPKKGEKIKIGPLAIEIVKADERKIEIVKLRSLTSTESENSN</sequence>
<dbReference type="InterPro" id="IPR046342">
    <property type="entry name" value="CBS_dom_sf"/>
</dbReference>
<dbReference type="InterPro" id="IPR005170">
    <property type="entry name" value="Transptr-assoc_dom"/>
</dbReference>
<dbReference type="SMART" id="SM01091">
    <property type="entry name" value="CorC_HlyC"/>
    <property type="match status" value="1"/>
</dbReference>
<dbReference type="PANTHER" id="PTHR22777">
    <property type="entry name" value="HEMOLYSIN-RELATED"/>
    <property type="match status" value="1"/>
</dbReference>
<dbReference type="InterPro" id="IPR016169">
    <property type="entry name" value="FAD-bd_PCMH_sub2"/>
</dbReference>
<dbReference type="Gene3D" id="3.10.580.10">
    <property type="entry name" value="CBS-domain"/>
    <property type="match status" value="1"/>
</dbReference>
<feature type="domain" description="CBS" evidence="4">
    <location>
        <begin position="127"/>
        <end position="183"/>
    </location>
</feature>
<accession>A0A7C4NS92</accession>
<dbReference type="AlphaFoldDB" id="A0A7C4NS92"/>
<organism evidence="5">
    <name type="scientific">Thermodesulfobacterium geofontis</name>
    <dbReference type="NCBI Taxonomy" id="1295609"/>
    <lineage>
        <taxon>Bacteria</taxon>
        <taxon>Pseudomonadati</taxon>
        <taxon>Thermodesulfobacteriota</taxon>
        <taxon>Thermodesulfobacteria</taxon>
        <taxon>Thermodesulfobacteriales</taxon>
        <taxon>Thermodesulfobacteriaceae</taxon>
        <taxon>Thermodesulfobacterium</taxon>
    </lineage>
</organism>
<dbReference type="PANTHER" id="PTHR22777:SF30">
    <property type="entry name" value="UPF0053 PROTEIN YEGH"/>
    <property type="match status" value="1"/>
</dbReference>
<reference evidence="5" key="1">
    <citation type="journal article" date="2020" name="mSystems">
        <title>Genome- and Community-Level Interaction Insights into Carbon Utilization and Element Cycling Functions of Hydrothermarchaeota in Hydrothermal Sediment.</title>
        <authorList>
            <person name="Zhou Z."/>
            <person name="Liu Y."/>
            <person name="Xu W."/>
            <person name="Pan J."/>
            <person name="Luo Z.H."/>
            <person name="Li M."/>
        </authorList>
    </citation>
    <scope>NUCLEOTIDE SEQUENCE [LARGE SCALE GENOMIC DNA]</scope>
    <source>
        <strain evidence="5">SpSt-6</strain>
    </source>
</reference>
<evidence type="ECO:0000259" key="4">
    <source>
        <dbReference type="PROSITE" id="PS51371"/>
    </source>
</evidence>
<dbReference type="GO" id="GO:0050660">
    <property type="term" value="F:flavin adenine dinucleotide binding"/>
    <property type="evidence" value="ECO:0007669"/>
    <property type="project" value="InterPro"/>
</dbReference>
<evidence type="ECO:0000313" key="5">
    <source>
        <dbReference type="EMBL" id="HGQ84837.1"/>
    </source>
</evidence>
<dbReference type="EMBL" id="DSZN01000001">
    <property type="protein sequence ID" value="HGQ84837.1"/>
    <property type="molecule type" value="Genomic_DNA"/>
</dbReference>
<dbReference type="Gene3D" id="3.30.465.10">
    <property type="match status" value="1"/>
</dbReference>
<evidence type="ECO:0000256" key="3">
    <source>
        <dbReference type="PROSITE-ProRule" id="PRU00703"/>
    </source>
</evidence>
<protein>
    <submittedName>
        <fullName evidence="5">CBS domain-containing protein</fullName>
    </submittedName>
</protein>
<name>A0A7C4NS92_9BACT</name>
<dbReference type="Pfam" id="PF03471">
    <property type="entry name" value="CorC_HlyC"/>
    <property type="match status" value="1"/>
</dbReference>
<comment type="caution">
    <text evidence="5">The sequence shown here is derived from an EMBL/GenBank/DDBJ whole genome shotgun (WGS) entry which is preliminary data.</text>
</comment>
<proteinExistence type="predicted"/>
<dbReference type="InterPro" id="IPR000644">
    <property type="entry name" value="CBS_dom"/>
</dbReference>
<dbReference type="InterPro" id="IPR044751">
    <property type="entry name" value="Ion_transp-like_CBS"/>
</dbReference>
<gene>
    <name evidence="5" type="ORF">ENT66_00010</name>
</gene>
<dbReference type="Pfam" id="PF00571">
    <property type="entry name" value="CBS"/>
    <property type="match status" value="1"/>
</dbReference>
<evidence type="ECO:0000256" key="1">
    <source>
        <dbReference type="ARBA" id="ARBA00022737"/>
    </source>
</evidence>